<organism evidence="1 2">
    <name type="scientific">Myxococcus llanfairpwllgwyngyllgogerychwyrndrobwllllantysiliogogogochensis</name>
    <dbReference type="NCBI Taxonomy" id="2590453"/>
    <lineage>
        <taxon>Bacteria</taxon>
        <taxon>Pseudomonadati</taxon>
        <taxon>Myxococcota</taxon>
        <taxon>Myxococcia</taxon>
        <taxon>Myxococcales</taxon>
        <taxon>Cystobacterineae</taxon>
        <taxon>Myxococcaceae</taxon>
        <taxon>Myxococcus</taxon>
    </lineage>
</organism>
<accession>A0A540WPE6</accession>
<dbReference type="GO" id="GO:0019867">
    <property type="term" value="C:outer membrane"/>
    <property type="evidence" value="ECO:0007669"/>
    <property type="project" value="InterPro"/>
</dbReference>
<evidence type="ECO:0000313" key="2">
    <source>
        <dbReference type="Proteomes" id="UP000315369"/>
    </source>
</evidence>
<feature type="non-terminal residue" evidence="1">
    <location>
        <position position="1"/>
    </location>
</feature>
<protein>
    <recommendedName>
        <fullName evidence="3">Lipoprotein</fullName>
    </recommendedName>
</protein>
<proteinExistence type="predicted"/>
<dbReference type="EMBL" id="VIFM01000222">
    <property type="protein sequence ID" value="TQF10902.1"/>
    <property type="molecule type" value="Genomic_DNA"/>
</dbReference>
<dbReference type="RefSeq" id="WP_368773778.1">
    <property type="nucleotide sequence ID" value="NZ_VIFM01000222.1"/>
</dbReference>
<dbReference type="InterPro" id="IPR007485">
    <property type="entry name" value="LPS_assembly_LptE"/>
</dbReference>
<sequence>GGACDARVEGTVLVLWSSPTILEGFFRVSATVRLRLVRDGQQPQETVISGTEDYRPGSGDILEAESNRQAAMDRLAEVLMRDGFDRLASTW</sequence>
<dbReference type="AlphaFoldDB" id="A0A540WPE6"/>
<name>A0A540WPE6_9BACT</name>
<reference evidence="1 2" key="1">
    <citation type="submission" date="2019-06" db="EMBL/GenBank/DDBJ databases">
        <authorList>
            <person name="Livingstone P."/>
            <person name="Whitworth D."/>
        </authorList>
    </citation>
    <scope>NUCLEOTIDE SEQUENCE [LARGE SCALE GENOMIC DNA]</scope>
    <source>
        <strain evidence="1 2">AM401</strain>
    </source>
</reference>
<dbReference type="GO" id="GO:0043165">
    <property type="term" value="P:Gram-negative-bacterium-type cell outer membrane assembly"/>
    <property type="evidence" value="ECO:0007669"/>
    <property type="project" value="InterPro"/>
</dbReference>
<comment type="caution">
    <text evidence="1">The sequence shown here is derived from an EMBL/GenBank/DDBJ whole genome shotgun (WGS) entry which is preliminary data.</text>
</comment>
<dbReference type="Pfam" id="PF04390">
    <property type="entry name" value="LptE"/>
    <property type="match status" value="1"/>
</dbReference>
<keyword evidence="2" id="KW-1185">Reference proteome</keyword>
<evidence type="ECO:0008006" key="3">
    <source>
        <dbReference type="Google" id="ProtNLM"/>
    </source>
</evidence>
<evidence type="ECO:0000313" key="1">
    <source>
        <dbReference type="EMBL" id="TQF10902.1"/>
    </source>
</evidence>
<gene>
    <name evidence="1" type="ORF">FJV41_37140</name>
</gene>
<dbReference type="Proteomes" id="UP000315369">
    <property type="component" value="Unassembled WGS sequence"/>
</dbReference>